<dbReference type="InterPro" id="IPR005561">
    <property type="entry name" value="ANTAR"/>
</dbReference>
<dbReference type="Proteomes" id="UP001195724">
    <property type="component" value="Unassembled WGS sequence"/>
</dbReference>
<evidence type="ECO:0000259" key="5">
    <source>
        <dbReference type="PROSITE" id="PS50921"/>
    </source>
</evidence>
<dbReference type="GO" id="GO:0016301">
    <property type="term" value="F:kinase activity"/>
    <property type="evidence" value="ECO:0007669"/>
    <property type="project" value="UniProtKB-KW"/>
</dbReference>
<dbReference type="Pfam" id="PF13185">
    <property type="entry name" value="GAF_2"/>
    <property type="match status" value="1"/>
</dbReference>
<dbReference type="Gene3D" id="1.10.10.10">
    <property type="entry name" value="Winged helix-like DNA-binding domain superfamily/Winged helix DNA-binding domain"/>
    <property type="match status" value="1"/>
</dbReference>
<dbReference type="Gene3D" id="3.30.450.40">
    <property type="match status" value="1"/>
</dbReference>
<dbReference type="SMART" id="SM01012">
    <property type="entry name" value="ANTAR"/>
    <property type="match status" value="1"/>
</dbReference>
<reference evidence="6 9" key="1">
    <citation type="submission" date="2021-01" db="EMBL/GenBank/DDBJ databases">
        <title>Sequencing the genomes of 1000 actinobacteria strains.</title>
        <authorList>
            <person name="Klenk H.-P."/>
        </authorList>
    </citation>
    <scope>NUCLEOTIDE SEQUENCE [LARGE SCALE GENOMIC DNA]</scope>
    <source>
        <strain evidence="6 9">DSM 44581</strain>
    </source>
</reference>
<dbReference type="SUPFAM" id="SSF52172">
    <property type="entry name" value="CheY-like"/>
    <property type="match status" value="1"/>
</dbReference>
<dbReference type="EMBL" id="JAFBCL010000001">
    <property type="protein sequence ID" value="MBM7815097.1"/>
    <property type="molecule type" value="Genomic_DNA"/>
</dbReference>
<evidence type="ECO:0000313" key="6">
    <source>
        <dbReference type="EMBL" id="MBM7815097.1"/>
    </source>
</evidence>
<dbReference type="AlphaFoldDB" id="A0A8T8HY61"/>
<dbReference type="EMBL" id="CP072788">
    <property type="protein sequence ID" value="QTR03347.1"/>
    <property type="molecule type" value="Genomic_DNA"/>
</dbReference>
<feature type="domain" description="ANTAR" evidence="5">
    <location>
        <begin position="169"/>
        <end position="230"/>
    </location>
</feature>
<dbReference type="Pfam" id="PF03861">
    <property type="entry name" value="ANTAR"/>
    <property type="match status" value="1"/>
</dbReference>
<accession>A0A8T8HY61</accession>
<keyword evidence="4" id="KW-0804">Transcription</keyword>
<keyword evidence="1" id="KW-0808">Transferase</keyword>
<dbReference type="GO" id="GO:0003723">
    <property type="term" value="F:RNA binding"/>
    <property type="evidence" value="ECO:0007669"/>
    <property type="project" value="InterPro"/>
</dbReference>
<organism evidence="7 8">
    <name type="scientific">Saccharothrix algeriensis</name>
    <dbReference type="NCBI Taxonomy" id="173560"/>
    <lineage>
        <taxon>Bacteria</taxon>
        <taxon>Bacillati</taxon>
        <taxon>Actinomycetota</taxon>
        <taxon>Actinomycetes</taxon>
        <taxon>Pseudonocardiales</taxon>
        <taxon>Pseudonocardiaceae</taxon>
        <taxon>Saccharothrix</taxon>
    </lineage>
</organism>
<sequence length="254" mass="27776">MTHDSTDAVLSLAGELAEMSRLIEDEDYEATAHRFVDRVVHAVSGCDVAWISVGRGEGVEVVAASGAPPVNPADTSPEGAGPIAEVLRYREPRRLEDTRVDRRWPLFASRLALRDYRSCLTLPVPTERSHSAALTLLSRTPHRFDEHAYDIVLLVTLHAGIALDNAEVFLDGRRMVQNLTTALGTRHAIGVAQGLLMHRFGCDTSGGFDLLRRASQHSNRKLRDIAADLVAAHEQGDLDAALRKHHIGADDRSA</sequence>
<evidence type="ECO:0000256" key="2">
    <source>
        <dbReference type="ARBA" id="ARBA00022777"/>
    </source>
</evidence>
<keyword evidence="3" id="KW-0805">Transcription regulation</keyword>
<dbReference type="InterPro" id="IPR011006">
    <property type="entry name" value="CheY-like_superfamily"/>
</dbReference>
<dbReference type="PIRSF" id="PIRSF036625">
    <property type="entry name" value="GAF_ANTAR"/>
    <property type="match status" value="1"/>
</dbReference>
<dbReference type="InterPro" id="IPR003018">
    <property type="entry name" value="GAF"/>
</dbReference>
<dbReference type="SUPFAM" id="SSF55781">
    <property type="entry name" value="GAF domain-like"/>
    <property type="match status" value="1"/>
</dbReference>
<keyword evidence="2" id="KW-0418">Kinase</keyword>
<evidence type="ECO:0000313" key="9">
    <source>
        <dbReference type="Proteomes" id="UP001195724"/>
    </source>
</evidence>
<keyword evidence="9" id="KW-1185">Reference proteome</keyword>
<dbReference type="PROSITE" id="PS50921">
    <property type="entry name" value="ANTAR"/>
    <property type="match status" value="1"/>
</dbReference>
<proteinExistence type="predicted"/>
<evidence type="ECO:0000256" key="4">
    <source>
        <dbReference type="ARBA" id="ARBA00023163"/>
    </source>
</evidence>
<evidence type="ECO:0000313" key="8">
    <source>
        <dbReference type="Proteomes" id="UP000671828"/>
    </source>
</evidence>
<gene>
    <name evidence="7" type="ORF">J7S33_31255</name>
    <name evidence="6" type="ORF">JOE68_005962</name>
</gene>
<dbReference type="InterPro" id="IPR012074">
    <property type="entry name" value="GAF_ANTAR"/>
</dbReference>
<evidence type="ECO:0000256" key="3">
    <source>
        <dbReference type="ARBA" id="ARBA00023015"/>
    </source>
</evidence>
<name>A0A8T8HY61_9PSEU</name>
<dbReference type="InterPro" id="IPR029016">
    <property type="entry name" value="GAF-like_dom_sf"/>
</dbReference>
<evidence type="ECO:0000313" key="7">
    <source>
        <dbReference type="EMBL" id="QTR03347.1"/>
    </source>
</evidence>
<reference evidence="7" key="2">
    <citation type="submission" date="2021-04" db="EMBL/GenBank/DDBJ databases">
        <title>Saccharothrix algeriensis WGS.</title>
        <authorList>
            <person name="Stuskova K."/>
            <person name="Hakalova E."/>
            <person name="Tebbal A.B."/>
            <person name="Eichmeier A."/>
        </authorList>
    </citation>
    <scope>NUCLEOTIDE SEQUENCE</scope>
    <source>
        <strain evidence="7">NRRL B-24137</strain>
    </source>
</reference>
<evidence type="ECO:0000256" key="1">
    <source>
        <dbReference type="ARBA" id="ARBA00022679"/>
    </source>
</evidence>
<protein>
    <submittedName>
        <fullName evidence="7">GAF and ANTAR domain-containing protein</fullName>
    </submittedName>
    <submittedName>
        <fullName evidence="6">GAF domain-containing protein</fullName>
    </submittedName>
</protein>
<dbReference type="Proteomes" id="UP000671828">
    <property type="component" value="Chromosome"/>
</dbReference>
<dbReference type="SMART" id="SM00065">
    <property type="entry name" value="GAF"/>
    <property type="match status" value="1"/>
</dbReference>
<dbReference type="InterPro" id="IPR036388">
    <property type="entry name" value="WH-like_DNA-bd_sf"/>
</dbReference>
<dbReference type="RefSeq" id="WP_204845661.1">
    <property type="nucleotide sequence ID" value="NZ_JAFBCL010000001.1"/>
</dbReference>